<keyword evidence="3" id="KW-1185">Reference proteome</keyword>
<proteinExistence type="predicted"/>
<feature type="region of interest" description="Disordered" evidence="1">
    <location>
        <begin position="1"/>
        <end position="36"/>
    </location>
</feature>
<protein>
    <submittedName>
        <fullName evidence="2">Uncharacterized protein</fullName>
    </submittedName>
</protein>
<dbReference type="STRING" id="133385.A0A2T9Y5G0"/>
<evidence type="ECO:0000313" key="3">
    <source>
        <dbReference type="Proteomes" id="UP000245383"/>
    </source>
</evidence>
<dbReference type="EMBL" id="MBFR01000478">
    <property type="protein sequence ID" value="PVU87570.1"/>
    <property type="molecule type" value="Genomic_DNA"/>
</dbReference>
<evidence type="ECO:0000256" key="1">
    <source>
        <dbReference type="SAM" id="MobiDB-lite"/>
    </source>
</evidence>
<dbReference type="Proteomes" id="UP000245383">
    <property type="component" value="Unassembled WGS sequence"/>
</dbReference>
<sequence>MPKIPGVIPSAAAGIPYHSAKPKNNQKNEKNEKKNGKFEKFQQNSKNNVKKIIIPAFNRQEFTEVSIMHLLDNYILKALKKACYGGSDTKIECSWTQFSSNINAAIDYVALKIYNEYTSTDMIQEQKLHTSLELYQTVTLEEGAQIITIPKPKNVNIKNVVKAVNNSFTKNKIIYDFNKFVLALTYSGCKSVCSFCKQQKNWKSDCPGLKKFKQINKKNNKKNIKSAPKINQNIVGLAPKTQKQPTSQEQLAENSNRLGELQKIVTEQKSDYKNSKEKAGQCIVSNTHKKPVEISLELSDQAIVSESSCPSTPNFKKEWDKSDDNYTENNFSVAVIDMDLFNKLADNNDFNDAEMQ</sequence>
<feature type="compositionally biased region" description="Basic and acidic residues" evidence="1">
    <location>
        <begin position="26"/>
        <end position="36"/>
    </location>
</feature>
<accession>A0A2T9Y5G0</accession>
<evidence type="ECO:0000313" key="2">
    <source>
        <dbReference type="EMBL" id="PVU87570.1"/>
    </source>
</evidence>
<gene>
    <name evidence="2" type="ORF">BB561_006280</name>
</gene>
<comment type="caution">
    <text evidence="2">The sequence shown here is derived from an EMBL/GenBank/DDBJ whole genome shotgun (WGS) entry which is preliminary data.</text>
</comment>
<reference evidence="2 3" key="1">
    <citation type="journal article" date="2018" name="MBio">
        <title>Comparative Genomics Reveals the Core Gene Toolbox for the Fungus-Insect Symbiosis.</title>
        <authorList>
            <person name="Wang Y."/>
            <person name="Stata M."/>
            <person name="Wang W."/>
            <person name="Stajich J.E."/>
            <person name="White M.M."/>
            <person name="Moncalvo J.M."/>
        </authorList>
    </citation>
    <scope>NUCLEOTIDE SEQUENCE [LARGE SCALE GENOMIC DNA]</scope>
    <source>
        <strain evidence="2 3">SWE-8-4</strain>
    </source>
</reference>
<organism evidence="2 3">
    <name type="scientific">Smittium simulii</name>
    <dbReference type="NCBI Taxonomy" id="133385"/>
    <lineage>
        <taxon>Eukaryota</taxon>
        <taxon>Fungi</taxon>
        <taxon>Fungi incertae sedis</taxon>
        <taxon>Zoopagomycota</taxon>
        <taxon>Kickxellomycotina</taxon>
        <taxon>Harpellomycetes</taxon>
        <taxon>Harpellales</taxon>
        <taxon>Legeriomycetaceae</taxon>
        <taxon>Smittium</taxon>
    </lineage>
</organism>
<dbReference type="AlphaFoldDB" id="A0A2T9Y5G0"/>
<name>A0A2T9Y5G0_9FUNG</name>